<keyword evidence="1" id="KW-0175">Coiled coil</keyword>
<feature type="coiled-coil region" evidence="1">
    <location>
        <begin position="44"/>
        <end position="71"/>
    </location>
</feature>
<gene>
    <name evidence="2" type="ORF">Acr_02g0013410</name>
</gene>
<sequence>MATAEWEEDEWELVNDDGFVYKVKKRLRLDPTTAISALPPQDPAAAENRRRERKKRALAKLREKCQKEIVQWELLSNTLWAFQQRAQNQQWQEPTMTEMSCDLDVGSPHPPRDSSESDCRRLLDDLILRAEADEAIIQYVSNLCEMAEAVCSVHEKNMKQSFVDLPVWASPRQLMASLCDE</sequence>
<dbReference type="Proteomes" id="UP000585474">
    <property type="component" value="Unassembled WGS sequence"/>
</dbReference>
<dbReference type="AlphaFoldDB" id="A0A7J0E9C4"/>
<reference evidence="2 3" key="1">
    <citation type="submission" date="2019-07" db="EMBL/GenBank/DDBJ databases">
        <title>De Novo Assembly of kiwifruit Actinidia rufa.</title>
        <authorList>
            <person name="Sugita-Konishi S."/>
            <person name="Sato K."/>
            <person name="Mori E."/>
            <person name="Abe Y."/>
            <person name="Kisaki G."/>
            <person name="Hamano K."/>
            <person name="Suezawa K."/>
            <person name="Otani M."/>
            <person name="Fukuda T."/>
            <person name="Manabe T."/>
            <person name="Gomi K."/>
            <person name="Tabuchi M."/>
            <person name="Akimitsu K."/>
            <person name="Kataoka I."/>
        </authorList>
    </citation>
    <scope>NUCLEOTIDE SEQUENCE [LARGE SCALE GENOMIC DNA]</scope>
    <source>
        <strain evidence="3">cv. Fuchu</strain>
    </source>
</reference>
<dbReference type="PANTHER" id="PTHR35737:SF1">
    <property type="entry name" value="CRYPTIC LOCI REGULATOR"/>
    <property type="match status" value="1"/>
</dbReference>
<keyword evidence="3" id="KW-1185">Reference proteome</keyword>
<proteinExistence type="predicted"/>
<evidence type="ECO:0000256" key="1">
    <source>
        <dbReference type="SAM" id="Coils"/>
    </source>
</evidence>
<evidence type="ECO:0000313" key="3">
    <source>
        <dbReference type="Proteomes" id="UP000585474"/>
    </source>
</evidence>
<protein>
    <submittedName>
        <fullName evidence="2">Uncharacterized protein</fullName>
    </submittedName>
</protein>
<comment type="caution">
    <text evidence="2">The sequence shown here is derived from an EMBL/GenBank/DDBJ whole genome shotgun (WGS) entry which is preliminary data.</text>
</comment>
<dbReference type="PANTHER" id="PTHR35737">
    <property type="entry name" value="CRYPTIC LOCI REGULATOR"/>
    <property type="match status" value="1"/>
</dbReference>
<organism evidence="2 3">
    <name type="scientific">Actinidia rufa</name>
    <dbReference type="NCBI Taxonomy" id="165716"/>
    <lineage>
        <taxon>Eukaryota</taxon>
        <taxon>Viridiplantae</taxon>
        <taxon>Streptophyta</taxon>
        <taxon>Embryophyta</taxon>
        <taxon>Tracheophyta</taxon>
        <taxon>Spermatophyta</taxon>
        <taxon>Magnoliopsida</taxon>
        <taxon>eudicotyledons</taxon>
        <taxon>Gunneridae</taxon>
        <taxon>Pentapetalae</taxon>
        <taxon>asterids</taxon>
        <taxon>Ericales</taxon>
        <taxon>Actinidiaceae</taxon>
        <taxon>Actinidia</taxon>
    </lineage>
</organism>
<name>A0A7J0E9C4_9ERIC</name>
<dbReference type="EMBL" id="BJWL01000002">
    <property type="protein sequence ID" value="GFY83101.1"/>
    <property type="molecule type" value="Genomic_DNA"/>
</dbReference>
<accession>A0A7J0E9C4</accession>
<evidence type="ECO:0000313" key="2">
    <source>
        <dbReference type="EMBL" id="GFY83101.1"/>
    </source>
</evidence>
<dbReference type="OrthoDB" id="1930051at2759"/>